<accession>E1TFF1</accession>
<reference evidence="2" key="1">
    <citation type="submission" date="2010-09" db="EMBL/GenBank/DDBJ databases">
        <title>Complete sequence of chromosome2 of Burkholderia sp. CCGE1003.</title>
        <authorList>
            <consortium name="US DOE Joint Genome Institute"/>
            <person name="Lucas S."/>
            <person name="Copeland A."/>
            <person name="Lapidus A."/>
            <person name="Cheng J.-F."/>
            <person name="Bruce D."/>
            <person name="Goodwin L."/>
            <person name="Pitluck S."/>
            <person name="Daligault H."/>
            <person name="Davenport K."/>
            <person name="Detter J.C."/>
            <person name="Han C."/>
            <person name="Tapia R."/>
            <person name="Land M."/>
            <person name="Hauser L."/>
            <person name="Jeffries C."/>
            <person name="Kyrpides N."/>
            <person name="Ivanova N."/>
            <person name="Ovchinnikova G."/>
            <person name="Martinez-Romero E."/>
            <person name="Rogel M.A."/>
            <person name="Auchtung J."/>
            <person name="Tiedje J.M."/>
            <person name="Woyke T."/>
        </authorList>
    </citation>
    <scope>NUCLEOTIDE SEQUENCE</scope>
    <source>
        <strain evidence="2">CCGE1003</strain>
    </source>
</reference>
<feature type="compositionally biased region" description="Polar residues" evidence="1">
    <location>
        <begin position="1"/>
        <end position="15"/>
    </location>
</feature>
<sequence>MQNAEQNPTQKQQNEMAAKSPAHTPAAGTASPDAHTQAKEFASSGNAGSAEPSARKDNATNLPPIDLDALTSDSPDPLQRARSRTVSVDTANTASMDNTVDTDGKNLEARKDESAWHDNVISSNATLENSVPAPATGLGGIESRAGGNLPLVAARDGWQVTYRGTVYIERKNGSLAEHVIQFDARPENDETET</sequence>
<dbReference type="EMBL" id="CP002218">
    <property type="protein sequence ID" value="ADN60305.1"/>
    <property type="molecule type" value="Genomic_DNA"/>
</dbReference>
<evidence type="ECO:0000313" key="2">
    <source>
        <dbReference type="EMBL" id="ADN60305.1"/>
    </source>
</evidence>
<evidence type="ECO:0008006" key="3">
    <source>
        <dbReference type="Google" id="ProtNLM"/>
    </source>
</evidence>
<dbReference type="KEGG" id="bgf:BC1003_4371"/>
<organism evidence="2">
    <name type="scientific">Burkholderia sp. (strain CCGE1003)</name>
    <dbReference type="NCBI Taxonomy" id="640512"/>
    <lineage>
        <taxon>Bacteria</taxon>
        <taxon>Pseudomonadati</taxon>
        <taxon>Pseudomonadota</taxon>
        <taxon>Betaproteobacteria</taxon>
        <taxon>Burkholderiales</taxon>
        <taxon>Burkholderiaceae</taxon>
        <taxon>Burkholderia</taxon>
    </lineage>
</organism>
<dbReference type="HOGENOM" id="CLU_100901_0_0_4"/>
<gene>
    <name evidence="2" type="ordered locus">BC1003_4371</name>
</gene>
<proteinExistence type="predicted"/>
<dbReference type="STRING" id="640512.BC1003_4371"/>
<feature type="compositionally biased region" description="Polar residues" evidence="1">
    <location>
        <begin position="84"/>
        <end position="101"/>
    </location>
</feature>
<feature type="region of interest" description="Disordered" evidence="1">
    <location>
        <begin position="1"/>
        <end position="104"/>
    </location>
</feature>
<protein>
    <recommendedName>
        <fullName evidence="3">2-oxoglutarate dehydrogenase</fullName>
    </recommendedName>
</protein>
<dbReference type="eggNOG" id="ENOG503492S">
    <property type="taxonomic scope" value="Bacteria"/>
</dbReference>
<dbReference type="InterPro" id="IPR021551">
    <property type="entry name" value="DUF3005"/>
</dbReference>
<dbReference type="AlphaFoldDB" id="E1TFF1"/>
<name>E1TFF1_BURSG</name>
<dbReference type="Pfam" id="PF11448">
    <property type="entry name" value="DUF3005"/>
    <property type="match status" value="1"/>
</dbReference>
<dbReference type="OrthoDB" id="9016785at2"/>
<evidence type="ECO:0000256" key="1">
    <source>
        <dbReference type="SAM" id="MobiDB-lite"/>
    </source>
</evidence>